<feature type="compositionally biased region" description="Basic and acidic residues" evidence="10">
    <location>
        <begin position="1"/>
        <end position="34"/>
    </location>
</feature>
<evidence type="ECO:0000259" key="11">
    <source>
        <dbReference type="PROSITE" id="PS51434"/>
    </source>
</evidence>
<dbReference type="PANTHER" id="PTHR23198:SF6">
    <property type="entry name" value="NUCLEAR PORE COMPLEX PROTEIN NUP98-NUP96"/>
    <property type="match status" value="1"/>
</dbReference>
<evidence type="ECO:0000256" key="9">
    <source>
        <dbReference type="SAM" id="Coils"/>
    </source>
</evidence>
<dbReference type="PANTHER" id="PTHR23198">
    <property type="entry name" value="NUCLEOPORIN"/>
    <property type="match status" value="1"/>
</dbReference>
<feature type="domain" description="Peptidase S59" evidence="11">
    <location>
        <begin position="1393"/>
        <end position="1526"/>
    </location>
</feature>
<keyword evidence="4" id="KW-0509">mRNA transport</keyword>
<feature type="compositionally biased region" description="Basic and acidic residues" evidence="10">
    <location>
        <begin position="1206"/>
        <end position="1222"/>
    </location>
</feature>
<evidence type="ECO:0000313" key="13">
    <source>
        <dbReference type="Proteomes" id="UP000649617"/>
    </source>
</evidence>
<keyword evidence="9" id="KW-0175">Coiled coil</keyword>
<comment type="subcellular location">
    <subcellularLocation>
        <location evidence="1">Nucleus</location>
        <location evidence="1">Nuclear pore complex</location>
    </subcellularLocation>
</comment>
<feature type="region of interest" description="Disordered" evidence="10">
    <location>
        <begin position="1128"/>
        <end position="1239"/>
    </location>
</feature>
<organism evidence="12 13">
    <name type="scientific">Symbiodinium pilosum</name>
    <name type="common">Dinoflagellate</name>
    <dbReference type="NCBI Taxonomy" id="2952"/>
    <lineage>
        <taxon>Eukaryota</taxon>
        <taxon>Sar</taxon>
        <taxon>Alveolata</taxon>
        <taxon>Dinophyceae</taxon>
        <taxon>Suessiales</taxon>
        <taxon>Symbiodiniaceae</taxon>
        <taxon>Symbiodinium</taxon>
    </lineage>
</organism>
<dbReference type="Pfam" id="PF04096">
    <property type="entry name" value="Nucleoporin2"/>
    <property type="match status" value="3"/>
</dbReference>
<dbReference type="GO" id="GO:0051028">
    <property type="term" value="P:mRNA transport"/>
    <property type="evidence" value="ECO:0007669"/>
    <property type="project" value="UniProtKB-KW"/>
</dbReference>
<gene>
    <name evidence="12" type="primary">nup98</name>
    <name evidence="12" type="ORF">SPIL2461_LOCUS12738</name>
</gene>
<dbReference type="GO" id="GO:0008139">
    <property type="term" value="F:nuclear localization sequence binding"/>
    <property type="evidence" value="ECO:0007669"/>
    <property type="project" value="TreeGrafter"/>
</dbReference>
<dbReference type="EMBL" id="CAJNIZ010026668">
    <property type="protein sequence ID" value="CAE7494026.1"/>
    <property type="molecule type" value="Genomic_DNA"/>
</dbReference>
<feature type="region of interest" description="Disordered" evidence="10">
    <location>
        <begin position="1367"/>
        <end position="1392"/>
    </location>
</feature>
<feature type="compositionally biased region" description="Basic and acidic residues" evidence="10">
    <location>
        <begin position="229"/>
        <end position="239"/>
    </location>
</feature>
<proteinExistence type="inferred from homology"/>
<reference evidence="12" key="1">
    <citation type="submission" date="2021-02" db="EMBL/GenBank/DDBJ databases">
        <authorList>
            <person name="Dougan E. K."/>
            <person name="Rhodes N."/>
            <person name="Thang M."/>
            <person name="Chan C."/>
        </authorList>
    </citation>
    <scope>NUCLEOTIDE SEQUENCE</scope>
</reference>
<evidence type="ECO:0000313" key="12">
    <source>
        <dbReference type="EMBL" id="CAE7494026.1"/>
    </source>
</evidence>
<evidence type="ECO:0000256" key="4">
    <source>
        <dbReference type="ARBA" id="ARBA00022816"/>
    </source>
</evidence>
<feature type="region of interest" description="Disordered" evidence="10">
    <location>
        <begin position="613"/>
        <end position="715"/>
    </location>
</feature>
<dbReference type="InterPro" id="IPR007230">
    <property type="entry name" value="Nup98_auto-Pept-S59_dom"/>
</dbReference>
<keyword evidence="13" id="KW-1185">Reference proteome</keyword>
<accession>A0A812SRB8</accession>
<dbReference type="Proteomes" id="UP000649617">
    <property type="component" value="Unassembled WGS sequence"/>
</dbReference>
<dbReference type="Gene3D" id="1.20.920.60">
    <property type="match status" value="3"/>
</dbReference>
<keyword evidence="3" id="KW-0813">Transport</keyword>
<feature type="region of interest" description="Disordered" evidence="10">
    <location>
        <begin position="1"/>
        <end position="67"/>
    </location>
</feature>
<dbReference type="GO" id="GO:0000973">
    <property type="term" value="P:post-transcriptional tethering of RNA polymerase II gene DNA at nuclear periphery"/>
    <property type="evidence" value="ECO:0007669"/>
    <property type="project" value="TreeGrafter"/>
</dbReference>
<dbReference type="SUPFAM" id="SSF82215">
    <property type="entry name" value="C-terminal autoproteolytic domain of nucleoporin nup98"/>
    <property type="match status" value="3"/>
</dbReference>
<dbReference type="GO" id="GO:0003723">
    <property type="term" value="F:RNA binding"/>
    <property type="evidence" value="ECO:0007669"/>
    <property type="project" value="TreeGrafter"/>
</dbReference>
<evidence type="ECO:0000256" key="10">
    <source>
        <dbReference type="SAM" id="MobiDB-lite"/>
    </source>
</evidence>
<dbReference type="GO" id="GO:0017056">
    <property type="term" value="F:structural constituent of nuclear pore"/>
    <property type="evidence" value="ECO:0007669"/>
    <property type="project" value="InterPro"/>
</dbReference>
<keyword evidence="7" id="KW-0906">Nuclear pore complex</keyword>
<dbReference type="GO" id="GO:0006405">
    <property type="term" value="P:RNA export from nucleus"/>
    <property type="evidence" value="ECO:0007669"/>
    <property type="project" value="TreeGrafter"/>
</dbReference>
<comment type="caution">
    <text evidence="12">The sequence shown here is derived from an EMBL/GenBank/DDBJ whole genome shotgun (WGS) entry which is preliminary data.</text>
</comment>
<comment type="similarity">
    <text evidence="2">Belongs to the nucleoporin GLFG family.</text>
</comment>
<evidence type="ECO:0000256" key="6">
    <source>
        <dbReference type="ARBA" id="ARBA00023010"/>
    </source>
</evidence>
<evidence type="ECO:0000256" key="1">
    <source>
        <dbReference type="ARBA" id="ARBA00004567"/>
    </source>
</evidence>
<dbReference type="OrthoDB" id="440302at2759"/>
<evidence type="ECO:0000256" key="3">
    <source>
        <dbReference type="ARBA" id="ARBA00022448"/>
    </source>
</evidence>
<feature type="compositionally biased region" description="Low complexity" evidence="10">
    <location>
        <begin position="701"/>
        <end position="715"/>
    </location>
</feature>
<feature type="compositionally biased region" description="Basic and acidic residues" evidence="10">
    <location>
        <begin position="1159"/>
        <end position="1172"/>
    </location>
</feature>
<dbReference type="InterPro" id="IPR037665">
    <property type="entry name" value="Nucleoporin_S59-like"/>
</dbReference>
<evidence type="ECO:0000256" key="8">
    <source>
        <dbReference type="ARBA" id="ARBA00023242"/>
    </source>
</evidence>
<dbReference type="GO" id="GO:0044614">
    <property type="term" value="C:nuclear pore cytoplasmic filaments"/>
    <property type="evidence" value="ECO:0007669"/>
    <property type="project" value="TreeGrafter"/>
</dbReference>
<feature type="region of interest" description="Disordered" evidence="10">
    <location>
        <begin position="850"/>
        <end position="877"/>
    </location>
</feature>
<evidence type="ECO:0000256" key="2">
    <source>
        <dbReference type="ARBA" id="ARBA00008926"/>
    </source>
</evidence>
<feature type="region of interest" description="Disordered" evidence="10">
    <location>
        <begin position="217"/>
        <end position="239"/>
    </location>
</feature>
<name>A0A812SRB8_SYMPI</name>
<dbReference type="PROSITE" id="PS51434">
    <property type="entry name" value="NUP_C"/>
    <property type="match status" value="3"/>
</dbReference>
<feature type="compositionally biased region" description="Pro residues" evidence="10">
    <location>
        <begin position="36"/>
        <end position="48"/>
    </location>
</feature>
<dbReference type="Gene3D" id="3.30.1610.10">
    <property type="entry name" value="Peptidase S59, nucleoporin"/>
    <property type="match status" value="3"/>
</dbReference>
<dbReference type="InterPro" id="IPR036903">
    <property type="entry name" value="Nup98_auto-Pept-S59_dom_sf"/>
</dbReference>
<sequence length="1526" mass="167137">MAQSEEKPALDETWKAPPAHERARAVHVLERFPAAEEPPLPPPAPAPSDPAEVGSEMAKTGSLSSAARGRRLSTKLFSAEQVQHCSKELRQMAAHVSLKDLRDLRMLKRPPQAVMRVLEALSVILGEKSLKAAGFKKLLADSLPQRLESFDPATLTAARSAKVQALLASPDVRASAMSRMCRPCTSVAQWCDCIQEFLAQAQSGLSTADPLQAENEEPALEAPAAQLSEDGHSVEENGARRRERVKLLVEPDLSMLTREERASVAELTVTAPGIGSVIFHGNTDCTGLDVQKTVVLKQGYVLVYPDPATKPPPGQGLNKRATVTMYRCFPPGERVKDDQAMEEYKVKIKEMTEENTACKFIDYDCSTGVWPEEDKASAYYGSITLKHAVVVAPMLVKQLTSTLASYEMSTVAEKRLRTSSGRFTRFGRLVDLLLQLQQFAHHAAYARSPVRVIYSPGPVARTWAGKVLSLAALTYWHDLPGRLAATATRFSRLERQRVALDIDMSPDMLIVSGQQLPVEYIASPQHGNRGVHVAPQPASPVRTQLRLPCQAATEPVAATAAVAEDSLARQLKALYDAKAKAAQMVQEEHCAQQDLSPGLATRSLAQTLRQWPLPQLSRPASPRSDEVVLVSQSSEDSAGHELEELPSESRAISPSRDTPSRDSETLGSVADAVSEDREDMPLPLQEETVPPTVPTPTPIQKTSTSSRLGRSRRPSSLNLPKLEVERCSRELSLLAKEVSTKDLRELRMLKRPPLAVQTVFEALRVILGEDFHPGQSGSFKKLLSDALPKRLQSFDPGSMNTMQASKLRSLLGSGDIHADAMTRMCQPCTTLTKWCDCIYKLIDKDTSRDASKRLDEQVNGHATTEASPQDGECIQPQTSSPALLVEPDLSKLSKEELASVQDLTVMKPGIGSVVFHGATDCTDLDIQSDIVLKRGYVLVYPDATKKPPVGQGLNKRATVTMYQCFPPGERVEDKKVVEEYKMKIKRMTEENSACKFIDYDCLTGVWTFEVNTPPPQAGNPIAFPSMAHVGPSHTVPNAGFTGEAHAARGSSRSQVNNVGIPPAFEKQQFRRSQEEMDSLAKQLRALQAAKVDAAAKQAESDQLIAQRQDQLRKETFSALSAQNLGDLLRRWGPPEQPDWETQGSPHDTLAESPVPAVEESPKEAMDECKVEEPPEEAALQPTEPAPSPPAHERAKQASKASVGSRRSSEQDIQEEKSSEEISHSLSHSSRGRRPSSLLLPSEEARRCADQLAALARSVSAKELRELRMLKRPPQAVMKLLEALSIILGEKDLRPANFRKLLSDSLAQRLAGVDLATLGAARAAKLRSLLSSPDVSAEAVSRICRPCGSLAEWCGCLYSFLSGAHEPEPAGEQQTVEKEEKVQPDSTARPIAEHSKLLVEPDLSQMSREELADVKDLTVTKPDIGSVVFHGKTDCRDLDIAQTVVLKRGYVLVYPDPAKKPPPGEGLNKHATVTMYQCFPPGGHVKDEQALADYKVKIKKMTEEKSACTFIDYNCLTGVWTFEVERF</sequence>
<feature type="coiled-coil region" evidence="9">
    <location>
        <begin position="1069"/>
        <end position="1096"/>
    </location>
</feature>
<feature type="domain" description="Peptidase S59" evidence="11">
    <location>
        <begin position="244"/>
        <end position="377"/>
    </location>
</feature>
<feature type="domain" description="Peptidase S59" evidence="11">
    <location>
        <begin position="880"/>
        <end position="1013"/>
    </location>
</feature>
<feature type="compositionally biased region" description="Low complexity" evidence="10">
    <location>
        <begin position="1223"/>
        <end position="1239"/>
    </location>
</feature>
<dbReference type="GO" id="GO:0034398">
    <property type="term" value="P:telomere tethering at nuclear periphery"/>
    <property type="evidence" value="ECO:0007669"/>
    <property type="project" value="TreeGrafter"/>
</dbReference>
<keyword evidence="6" id="KW-0811">Translocation</keyword>
<keyword evidence="5" id="KW-0653">Protein transport</keyword>
<evidence type="ECO:0000256" key="5">
    <source>
        <dbReference type="ARBA" id="ARBA00022927"/>
    </source>
</evidence>
<dbReference type="GO" id="GO:0006606">
    <property type="term" value="P:protein import into nucleus"/>
    <property type="evidence" value="ECO:0007669"/>
    <property type="project" value="TreeGrafter"/>
</dbReference>
<evidence type="ECO:0000256" key="7">
    <source>
        <dbReference type="ARBA" id="ARBA00023132"/>
    </source>
</evidence>
<protein>
    <submittedName>
        <fullName evidence="12">Nup98 protein</fullName>
    </submittedName>
</protein>
<keyword evidence="8" id="KW-0539">Nucleus</keyword>